<evidence type="ECO:0000313" key="2">
    <source>
        <dbReference type="Proteomes" id="UP001569177"/>
    </source>
</evidence>
<gene>
    <name evidence="1" type="ORF">ACED24_18345</name>
</gene>
<dbReference type="EMBL" id="JBGOOJ010000023">
    <property type="protein sequence ID" value="MEZ8092022.1"/>
    <property type="molecule type" value="Genomic_DNA"/>
</dbReference>
<accession>A0ABV4LLR5</accession>
<evidence type="ECO:0008006" key="3">
    <source>
        <dbReference type="Google" id="ProtNLM"/>
    </source>
</evidence>
<name>A0ABV4LLR5_9VIBR</name>
<organism evidence="1 2">
    <name type="scientific">Vibrio kanaloae</name>
    <dbReference type="NCBI Taxonomy" id="170673"/>
    <lineage>
        <taxon>Bacteria</taxon>
        <taxon>Pseudomonadati</taxon>
        <taxon>Pseudomonadota</taxon>
        <taxon>Gammaproteobacteria</taxon>
        <taxon>Vibrionales</taxon>
        <taxon>Vibrionaceae</taxon>
        <taxon>Vibrio</taxon>
    </lineage>
</organism>
<keyword evidence="2" id="KW-1185">Reference proteome</keyword>
<evidence type="ECO:0000313" key="1">
    <source>
        <dbReference type="EMBL" id="MEZ8092022.1"/>
    </source>
</evidence>
<dbReference type="RefSeq" id="WP_017055727.1">
    <property type="nucleotide sequence ID" value="NZ_JBGONX010000030.1"/>
</dbReference>
<dbReference type="Proteomes" id="UP001569177">
    <property type="component" value="Unassembled WGS sequence"/>
</dbReference>
<comment type="caution">
    <text evidence="1">The sequence shown here is derived from an EMBL/GenBank/DDBJ whole genome shotgun (WGS) entry which is preliminary data.</text>
</comment>
<reference evidence="1 2" key="1">
    <citation type="submission" date="2024-06" db="EMBL/GenBank/DDBJ databases">
        <authorList>
            <person name="Steensen K."/>
            <person name="Seneca J."/>
            <person name="Bartlau N."/>
            <person name="Yu A.X."/>
            <person name="Polz M.F."/>
        </authorList>
    </citation>
    <scope>NUCLEOTIDE SEQUENCE [LARGE SCALE GENOMIC DNA]</scope>
    <source>
        <strain evidence="1 2">5S240</strain>
    </source>
</reference>
<proteinExistence type="predicted"/>
<protein>
    <recommendedName>
        <fullName evidence="3">Transcriptional regulator</fullName>
    </recommendedName>
</protein>
<sequence length="64" mass="7400">MNKHEVQQKAAGELQKRLSRSWQGEFLRRNKINASQATLSRWASGKQAIPLHILVQLEIIEFKS</sequence>